<dbReference type="AlphaFoldDB" id="A0A369AKQ7"/>
<keyword evidence="2" id="KW-1185">Reference proteome</keyword>
<dbReference type="Proteomes" id="UP000288197">
    <property type="component" value="Unassembled WGS sequence"/>
</dbReference>
<sequence length="117" mass="13970">MELNRYYVDRGMMKYNGFYLSEHTASIEKDRNNRYAVIAGKDEMAESDMYQLIDYALFKYQQVSIQLNMKDIEGDFLPDIFGFIEGYDETGLYINETKVPFDLIRHVMLIETTKWYE</sequence>
<dbReference type="RefSeq" id="WP_114290564.1">
    <property type="nucleotide sequence ID" value="NZ_CP081461.1"/>
</dbReference>
<evidence type="ECO:0000313" key="1">
    <source>
        <dbReference type="EMBL" id="RST98374.1"/>
    </source>
</evidence>
<comment type="caution">
    <text evidence="1">The sequence shown here is derived from an EMBL/GenBank/DDBJ whole genome shotgun (WGS) entry which is preliminary data.</text>
</comment>
<organism evidence="1 2">
    <name type="scientific">Vagococcus fluvialis</name>
    <dbReference type="NCBI Taxonomy" id="2738"/>
    <lineage>
        <taxon>Bacteria</taxon>
        <taxon>Bacillati</taxon>
        <taxon>Bacillota</taxon>
        <taxon>Bacilli</taxon>
        <taxon>Lactobacillales</taxon>
        <taxon>Enterococcaceae</taxon>
        <taxon>Vagococcus</taxon>
    </lineage>
</organism>
<accession>A0A369AKQ7</accession>
<proteinExistence type="predicted"/>
<protein>
    <submittedName>
        <fullName evidence="1">Uncharacterized protein</fullName>
    </submittedName>
</protein>
<dbReference type="EMBL" id="NGJX01000022">
    <property type="protein sequence ID" value="RST98374.1"/>
    <property type="molecule type" value="Genomic_DNA"/>
</dbReference>
<dbReference type="OrthoDB" id="1644322at2"/>
<dbReference type="GeneID" id="63147568"/>
<gene>
    <name evidence="1" type="ORF">CBF32_13065</name>
</gene>
<reference evidence="1 2" key="1">
    <citation type="submission" date="2017-05" db="EMBL/GenBank/DDBJ databases">
        <title>Vagococcus spp. assemblies.</title>
        <authorList>
            <person name="Gulvik C.A."/>
        </authorList>
    </citation>
    <scope>NUCLEOTIDE SEQUENCE [LARGE SCALE GENOMIC DNA]</scope>
    <source>
        <strain evidence="1 2">NCFB 2497</strain>
    </source>
</reference>
<name>A0A369AKQ7_9ENTE</name>
<evidence type="ECO:0000313" key="2">
    <source>
        <dbReference type="Proteomes" id="UP000288197"/>
    </source>
</evidence>